<sequence>MRGWGTMRKLFVLALLPMLASFSAHAQLLDVLTAPKTLIDRAIEARSAGDIAKDNEIVVKVNAIMGKMGTVKASTEIYEQRLLITGIFDDKALYDRFEREVRQVQGVKKLYWHVSYLAKDDSRRKSLLDWGDVTVMAAKAQGRLVGTAGVADVNFRTTADAYGTVYLLGRARSGEEGKKALAQVKDGTGVRKVVDYSVVRP</sequence>
<name>V6EYR8_MAGGM</name>
<dbReference type="STRING" id="1430440.MGMSRv2__1190"/>
<dbReference type="eggNOG" id="COG2823">
    <property type="taxonomic scope" value="Bacteria"/>
</dbReference>
<keyword evidence="1" id="KW-0732">Signal</keyword>
<gene>
    <name evidence="3" type="ordered locus">MGMSRv2__1190</name>
</gene>
<feature type="signal peptide" evidence="1">
    <location>
        <begin position="1"/>
        <end position="26"/>
    </location>
</feature>
<feature type="domain" description="BON" evidence="2">
    <location>
        <begin position="136"/>
        <end position="199"/>
    </location>
</feature>
<dbReference type="HOGENOM" id="CLU_1359037_0_0_5"/>
<evidence type="ECO:0000313" key="4">
    <source>
        <dbReference type="Proteomes" id="UP000018922"/>
    </source>
</evidence>
<dbReference type="InterPro" id="IPR007055">
    <property type="entry name" value="BON_dom"/>
</dbReference>
<dbReference type="Proteomes" id="UP000018922">
    <property type="component" value="Chromosome I"/>
</dbReference>
<dbReference type="KEGG" id="mgy:MGMSRv2__1190"/>
<dbReference type="EMBL" id="HG794546">
    <property type="protein sequence ID" value="CDK98405.1"/>
    <property type="molecule type" value="Genomic_DNA"/>
</dbReference>
<feature type="chain" id="PRO_5004746648" description="BON domain-containing protein" evidence="1">
    <location>
        <begin position="27"/>
        <end position="201"/>
    </location>
</feature>
<protein>
    <recommendedName>
        <fullName evidence="2">BON domain-containing protein</fullName>
    </recommendedName>
</protein>
<accession>V6EYR8</accession>
<dbReference type="AlphaFoldDB" id="V6EYR8"/>
<evidence type="ECO:0000259" key="2">
    <source>
        <dbReference type="Pfam" id="PF04972"/>
    </source>
</evidence>
<reference evidence="3 4" key="1">
    <citation type="journal article" date="2014" name="Genome Announc.">
        <title>Complete genome sequence of Magnetospirillum gryphiswaldense MSR-1.</title>
        <authorList>
            <person name="Wang X."/>
            <person name="Wang Q."/>
            <person name="Zhang W."/>
            <person name="Wang Y."/>
            <person name="Li L."/>
            <person name="Wen T."/>
            <person name="Zhang T."/>
            <person name="Zhang Y."/>
            <person name="Xu J."/>
            <person name="Hu J."/>
            <person name="Li S."/>
            <person name="Liu L."/>
            <person name="Liu J."/>
            <person name="Jiang W."/>
            <person name="Tian J."/>
            <person name="Li Y."/>
            <person name="Schuler D."/>
            <person name="Wang L."/>
            <person name="Li J."/>
        </authorList>
    </citation>
    <scope>NUCLEOTIDE SEQUENCE [LARGE SCALE GENOMIC DNA]</scope>
    <source>
        <strain evidence="4">DSM 6361 / JCM 21280 / NBRC 15271 / MSR-1</strain>
    </source>
</reference>
<keyword evidence="4" id="KW-1185">Reference proteome</keyword>
<organism evidence="3 4">
    <name type="scientific">Magnetospirillum gryphiswaldense (strain DSM 6361 / JCM 21280 / NBRC 15271 / MSR-1)</name>
    <dbReference type="NCBI Taxonomy" id="431944"/>
    <lineage>
        <taxon>Bacteria</taxon>
        <taxon>Pseudomonadati</taxon>
        <taxon>Pseudomonadota</taxon>
        <taxon>Alphaproteobacteria</taxon>
        <taxon>Rhodospirillales</taxon>
        <taxon>Rhodospirillaceae</taxon>
        <taxon>Magnetospirillum</taxon>
    </lineage>
</organism>
<evidence type="ECO:0000313" key="3">
    <source>
        <dbReference type="EMBL" id="CDK98405.1"/>
    </source>
</evidence>
<proteinExistence type="predicted"/>
<evidence type="ECO:0000256" key="1">
    <source>
        <dbReference type="SAM" id="SignalP"/>
    </source>
</evidence>
<dbReference type="Pfam" id="PF04972">
    <property type="entry name" value="BON"/>
    <property type="match status" value="1"/>
</dbReference>